<protein>
    <submittedName>
        <fullName evidence="1">Uncharacterized protein</fullName>
    </submittedName>
</protein>
<name>A0A2C5YBB5_9HYPO</name>
<reference evidence="1 2" key="1">
    <citation type="submission" date="2017-06" db="EMBL/GenBank/DDBJ databases">
        <title>Ant-infecting Ophiocordyceps genomes reveal a high diversity of potential behavioral manipulation genes and a possible major role for enterotoxins.</title>
        <authorList>
            <person name="De Bekker C."/>
            <person name="Evans H.C."/>
            <person name="Brachmann A."/>
            <person name="Hughes D.P."/>
        </authorList>
    </citation>
    <scope>NUCLEOTIDE SEQUENCE [LARGE SCALE GENOMIC DNA]</scope>
    <source>
        <strain evidence="1 2">Map64</strain>
    </source>
</reference>
<evidence type="ECO:0000313" key="1">
    <source>
        <dbReference type="EMBL" id="PHH65997.1"/>
    </source>
</evidence>
<organism evidence="1 2">
    <name type="scientific">Ophiocordyceps australis</name>
    <dbReference type="NCBI Taxonomy" id="1399860"/>
    <lineage>
        <taxon>Eukaryota</taxon>
        <taxon>Fungi</taxon>
        <taxon>Dikarya</taxon>
        <taxon>Ascomycota</taxon>
        <taxon>Pezizomycotina</taxon>
        <taxon>Sordariomycetes</taxon>
        <taxon>Hypocreomycetidae</taxon>
        <taxon>Hypocreales</taxon>
        <taxon>Ophiocordycipitaceae</taxon>
        <taxon>Ophiocordyceps</taxon>
    </lineage>
</organism>
<accession>A0A2C5YBB5</accession>
<comment type="caution">
    <text evidence="1">The sequence shown here is derived from an EMBL/GenBank/DDBJ whole genome shotgun (WGS) entry which is preliminary data.</text>
</comment>
<gene>
    <name evidence="1" type="ORF">CDD81_945</name>
</gene>
<sequence length="164" mass="17343">MCSATGRHDASLPLGAAAWRPGPGTNVAALVDNGAAAQSIGGLVAGLVARPYHYLASLGWLPSRHIETFRRRARFGFVVVTLSVGYEALSDSFVDILATRLVALLPKRKCLTAKAVFSLAAPPRLFVLVLLPSCPKPIATHDEKQSQGPSACLHWGSGLLGFGW</sequence>
<dbReference type="Proteomes" id="UP000226192">
    <property type="component" value="Unassembled WGS sequence"/>
</dbReference>
<evidence type="ECO:0000313" key="2">
    <source>
        <dbReference type="Proteomes" id="UP000226192"/>
    </source>
</evidence>
<dbReference type="EMBL" id="NJET01000012">
    <property type="protein sequence ID" value="PHH65997.1"/>
    <property type="molecule type" value="Genomic_DNA"/>
</dbReference>
<proteinExistence type="predicted"/>
<keyword evidence="2" id="KW-1185">Reference proteome</keyword>
<dbReference type="AlphaFoldDB" id="A0A2C5YBB5"/>